<comment type="caution">
    <text evidence="1">The sequence shown here is derived from an EMBL/GenBank/DDBJ whole genome shotgun (WGS) entry which is preliminary data.</text>
</comment>
<protein>
    <submittedName>
        <fullName evidence="1">GLE1-domain-containing protein</fullName>
    </submittedName>
</protein>
<dbReference type="EMBL" id="MU394281">
    <property type="protein sequence ID" value="KAI6093132.1"/>
    <property type="molecule type" value="Genomic_DNA"/>
</dbReference>
<proteinExistence type="predicted"/>
<evidence type="ECO:0000313" key="1">
    <source>
        <dbReference type="EMBL" id="KAI6093132.1"/>
    </source>
</evidence>
<keyword evidence="2" id="KW-1185">Reference proteome</keyword>
<evidence type="ECO:0000313" key="2">
    <source>
        <dbReference type="Proteomes" id="UP001497680"/>
    </source>
</evidence>
<gene>
    <name evidence="1" type="ORF">F4821DRAFT_222173</name>
</gene>
<reference evidence="1 2" key="1">
    <citation type="journal article" date="2022" name="New Phytol.">
        <title>Ecological generalism drives hyperdiversity of secondary metabolite gene clusters in xylarialean endophytes.</title>
        <authorList>
            <person name="Franco M.E.E."/>
            <person name="Wisecaver J.H."/>
            <person name="Arnold A.E."/>
            <person name="Ju Y.M."/>
            <person name="Slot J.C."/>
            <person name="Ahrendt S."/>
            <person name="Moore L.P."/>
            <person name="Eastman K.E."/>
            <person name="Scott K."/>
            <person name="Konkel Z."/>
            <person name="Mondo S.J."/>
            <person name="Kuo A."/>
            <person name="Hayes R.D."/>
            <person name="Haridas S."/>
            <person name="Andreopoulos B."/>
            <person name="Riley R."/>
            <person name="LaButti K."/>
            <person name="Pangilinan J."/>
            <person name="Lipzen A."/>
            <person name="Amirebrahimi M."/>
            <person name="Yan J."/>
            <person name="Adam C."/>
            <person name="Keymanesh K."/>
            <person name="Ng V."/>
            <person name="Louie K."/>
            <person name="Northen T."/>
            <person name="Drula E."/>
            <person name="Henrissat B."/>
            <person name="Hsieh H.M."/>
            <person name="Youens-Clark K."/>
            <person name="Lutzoni F."/>
            <person name="Miadlikowska J."/>
            <person name="Eastwood D.C."/>
            <person name="Hamelin R.C."/>
            <person name="Grigoriev I.V."/>
            <person name="U'Ren J.M."/>
        </authorList>
    </citation>
    <scope>NUCLEOTIDE SEQUENCE [LARGE SCALE GENOMIC DNA]</scope>
    <source>
        <strain evidence="1 2">ER1909</strain>
    </source>
</reference>
<name>A0ACC0DL95_9PEZI</name>
<accession>A0ACC0DL95</accession>
<organism evidence="1 2">
    <name type="scientific">Hypoxylon rubiginosum</name>
    <dbReference type="NCBI Taxonomy" id="110542"/>
    <lineage>
        <taxon>Eukaryota</taxon>
        <taxon>Fungi</taxon>
        <taxon>Dikarya</taxon>
        <taxon>Ascomycota</taxon>
        <taxon>Pezizomycotina</taxon>
        <taxon>Sordariomycetes</taxon>
        <taxon>Xylariomycetidae</taxon>
        <taxon>Xylariales</taxon>
        <taxon>Hypoxylaceae</taxon>
        <taxon>Hypoxylon</taxon>
    </lineage>
</organism>
<dbReference type="Proteomes" id="UP001497680">
    <property type="component" value="Unassembled WGS sequence"/>
</dbReference>
<sequence length="561" mass="62019">MAGSSPASRRSQPLSSPDRSRVSSFLSENRNTELNHQNALAAAAAEHDRVREAAIRTFNEHVLEEEQKRLLERQESILQQQRKEEERIRTEELLRVEEERLRALKLKTVPKLPPEPEPEPKPEPQASPVQVNGFAAHKEPVQPVPEASKETASSAKPSPLSPQQPTILKNPFAQVNGTGSAQTSPLIPPNPFKRTEPISQTSTQSPQGKAPGTASPFAQSFASGPPQQNGVSTSAPVRPPVVADVDPYIKIHKNLKQLRASLTEQAKRFPALKRRMGDMRRELRKNIGQLVGEKGGNRKQYAAIQALLDESLNGSVPSELIDPSVFITDRREPVQGASRNEPHLPSLFLYLLNQFSKAIINQFINECGAQPKSADPIGVTAAMIFAKDAYSWRGKTLIDILMAKFRVVCPVLFGYRGSEKTDQGRVRLGWKKDKSSGVWIPEQQHIDRMKGLGAGYSSIALRNFSKASTENPWPPRHYWTCMAKIVNTPGNEISNTQCVVLRAIIEENEDRFVQFYGSAAIAALRKALVEFPGRASDQKLPGVAGLTVMASMLKRDIGLEL</sequence>